<protein>
    <submittedName>
        <fullName evidence="1">TPR-like protein</fullName>
    </submittedName>
</protein>
<proteinExistence type="predicted"/>
<dbReference type="EMBL" id="CM037028">
    <property type="protein sequence ID" value="KAH7656959.1"/>
    <property type="molecule type" value="Genomic_DNA"/>
</dbReference>
<accession>A0ACB7U9E0</accession>
<evidence type="ECO:0000313" key="1">
    <source>
        <dbReference type="EMBL" id="KAH7656959.1"/>
    </source>
</evidence>
<sequence length="517" mass="57852">MECGDLRPNDVTMVSILSVCGKKGDLELGKWIHSYIEINDIPKDLILINAILDMYVKCGSIEDAKQLFDKMTERDSVSWTTMLAGYAKAGELDAARRVFDSMPQHDIASWNALISGYEQNGQPKEALALFNESQLSDVRPDQVTLVATLSACSQLGALELGCWIHAYMEKNNFNLNFHLATSLIDMYSKCGDLEKALHVFESVEKKDVFVWSAMIAGLAMHGKGKAALDLFSQMQDANIPPNHVTFTNVLRACSHAGLVYQGRLFFSQMQPIYGIEPRVEHYGCMVDILGRAGLLEEAEEFIEKMPIQSGASTWGALLAACVLHKNVDLGEYACKRLLELEPGNDGAYVLLSNLYAKTRKWDGVARLRKQMKDTGIKKEPGCSLVEVNGVVHEFLVGDTAHAQSEKIYLKLDEITSKLKEVGYTPDSAQVLQDIEEEEKGIKERALYLHSEKLAIAYGLISIKSPAPIRIAKNLRICDDCHSAAKLISSVYNRQIYLRDRYRFHHFKDGSCSCMDYW</sequence>
<gene>
    <name evidence="1" type="ORF">IHE45_18G109300</name>
</gene>
<name>A0ACB7U9E0_DIOAL</name>
<dbReference type="Proteomes" id="UP000827976">
    <property type="component" value="Chromosome 18"/>
</dbReference>
<reference evidence="2" key="1">
    <citation type="journal article" date="2022" name="Nat. Commun.">
        <title>Chromosome evolution and the genetic basis of agronomically important traits in greater yam.</title>
        <authorList>
            <person name="Bredeson J.V."/>
            <person name="Lyons J.B."/>
            <person name="Oniyinde I.O."/>
            <person name="Okereke N.R."/>
            <person name="Kolade O."/>
            <person name="Nnabue I."/>
            <person name="Nwadili C.O."/>
            <person name="Hribova E."/>
            <person name="Parker M."/>
            <person name="Nwogha J."/>
            <person name="Shu S."/>
            <person name="Carlson J."/>
            <person name="Kariba R."/>
            <person name="Muthemba S."/>
            <person name="Knop K."/>
            <person name="Barton G.J."/>
            <person name="Sherwood A.V."/>
            <person name="Lopez-Montes A."/>
            <person name="Asiedu R."/>
            <person name="Jamnadass R."/>
            <person name="Muchugi A."/>
            <person name="Goodstein D."/>
            <person name="Egesi C.N."/>
            <person name="Featherston J."/>
            <person name="Asfaw A."/>
            <person name="Simpson G.G."/>
            <person name="Dolezel J."/>
            <person name="Hendre P.S."/>
            <person name="Van Deynze A."/>
            <person name="Kumar P.L."/>
            <person name="Obidiegwu J.E."/>
            <person name="Bhattacharjee R."/>
            <person name="Rokhsar D.S."/>
        </authorList>
    </citation>
    <scope>NUCLEOTIDE SEQUENCE [LARGE SCALE GENOMIC DNA]</scope>
    <source>
        <strain evidence="2">cv. TDa95/00328</strain>
    </source>
</reference>
<organism evidence="1 2">
    <name type="scientific">Dioscorea alata</name>
    <name type="common">Purple yam</name>
    <dbReference type="NCBI Taxonomy" id="55571"/>
    <lineage>
        <taxon>Eukaryota</taxon>
        <taxon>Viridiplantae</taxon>
        <taxon>Streptophyta</taxon>
        <taxon>Embryophyta</taxon>
        <taxon>Tracheophyta</taxon>
        <taxon>Spermatophyta</taxon>
        <taxon>Magnoliopsida</taxon>
        <taxon>Liliopsida</taxon>
        <taxon>Dioscoreales</taxon>
        <taxon>Dioscoreaceae</taxon>
        <taxon>Dioscorea</taxon>
    </lineage>
</organism>
<comment type="caution">
    <text evidence="1">The sequence shown here is derived from an EMBL/GenBank/DDBJ whole genome shotgun (WGS) entry which is preliminary data.</text>
</comment>
<keyword evidence="2" id="KW-1185">Reference proteome</keyword>
<evidence type="ECO:0000313" key="2">
    <source>
        <dbReference type="Proteomes" id="UP000827976"/>
    </source>
</evidence>